<comment type="catalytic activity">
    <reaction evidence="15">
        <text>an acyl-CoA + a 1,2-diacyl-sn-glycerol = a triacyl-sn-glycerol + CoA</text>
        <dbReference type="Rhea" id="RHEA:10868"/>
        <dbReference type="ChEBI" id="CHEBI:17815"/>
        <dbReference type="ChEBI" id="CHEBI:57287"/>
        <dbReference type="ChEBI" id="CHEBI:58342"/>
        <dbReference type="ChEBI" id="CHEBI:64615"/>
        <dbReference type="EC" id="2.3.1.20"/>
    </reaction>
</comment>
<evidence type="ECO:0000256" key="14">
    <source>
        <dbReference type="ARBA" id="ARBA00023315"/>
    </source>
</evidence>
<evidence type="ECO:0000256" key="4">
    <source>
        <dbReference type="ARBA" id="ARBA00005420"/>
    </source>
</evidence>
<keyword evidence="14 16" id="KW-0012">Acyltransferase</keyword>
<evidence type="ECO:0000256" key="9">
    <source>
        <dbReference type="ARBA" id="ARBA00022798"/>
    </source>
</evidence>
<dbReference type="AlphaFoldDB" id="A0A137NUI6"/>
<keyword evidence="17" id="KW-1185">Reference proteome</keyword>
<evidence type="ECO:0000313" key="16">
    <source>
        <dbReference type="EMBL" id="KXN66475.1"/>
    </source>
</evidence>
<reference evidence="16 17" key="1">
    <citation type="journal article" date="2015" name="Genome Biol. Evol.">
        <title>Phylogenomic analyses indicate that early fungi evolved digesting cell walls of algal ancestors of land plants.</title>
        <authorList>
            <person name="Chang Y."/>
            <person name="Wang S."/>
            <person name="Sekimoto S."/>
            <person name="Aerts A.L."/>
            <person name="Choi C."/>
            <person name="Clum A."/>
            <person name="LaButti K.M."/>
            <person name="Lindquist E.A."/>
            <person name="Yee Ngan C."/>
            <person name="Ohm R.A."/>
            <person name="Salamov A.A."/>
            <person name="Grigoriev I.V."/>
            <person name="Spatafora J.W."/>
            <person name="Berbee M.L."/>
        </authorList>
    </citation>
    <scope>NUCLEOTIDE SEQUENCE [LARGE SCALE GENOMIC DNA]</scope>
    <source>
        <strain evidence="16 17">NRRL 28638</strain>
    </source>
</reference>
<dbReference type="EMBL" id="KQ964721">
    <property type="protein sequence ID" value="KXN66475.1"/>
    <property type="molecule type" value="Genomic_DNA"/>
</dbReference>
<evidence type="ECO:0000256" key="2">
    <source>
        <dbReference type="ARBA" id="ARBA00004771"/>
    </source>
</evidence>
<evidence type="ECO:0000313" key="17">
    <source>
        <dbReference type="Proteomes" id="UP000070444"/>
    </source>
</evidence>
<evidence type="ECO:0000256" key="10">
    <source>
        <dbReference type="ARBA" id="ARBA00022824"/>
    </source>
</evidence>
<evidence type="ECO:0000256" key="7">
    <source>
        <dbReference type="ARBA" id="ARBA00022679"/>
    </source>
</evidence>
<dbReference type="InterPro" id="IPR007130">
    <property type="entry name" value="DAGAT"/>
</dbReference>
<keyword evidence="7 16" id="KW-0808">Transferase</keyword>
<evidence type="ECO:0000256" key="8">
    <source>
        <dbReference type="ARBA" id="ARBA00022692"/>
    </source>
</evidence>
<evidence type="ECO:0000256" key="6">
    <source>
        <dbReference type="ARBA" id="ARBA00022516"/>
    </source>
</evidence>
<sequence length="252" mass="28289">MKLIKTCDIPATKNYIFCYHPHGIVPFGMFSALNSNCCGFDELYPGIKLNPKSHSVNLSFPLLREIGLYFGAQYVTKKSIINTLSKPGNSVGINIGGGAEMVYAVPNTAKLIIKNRFGFIKIALETGSDLVPIYGFGENCTYDQSLIDQNSKSFRLKRLLYKKTNFFWPSIAGRGILPNTKGLFPINTPIRIVIGKPISVEKIPNPSADQIKDLHAKYCNELEALYNKYKDEFWYDPNTSPPKLELLENPLR</sequence>
<name>A0A137NUI6_CONC2</name>
<comment type="pathway">
    <text evidence="2">Glycerolipid metabolism; triacylglycerol biosynthesis.</text>
</comment>
<comment type="subcellular location">
    <subcellularLocation>
        <location evidence="1">Endoplasmic reticulum membrane</location>
        <topology evidence="1">Multi-pass membrane protein</topology>
    </subcellularLocation>
</comment>
<keyword evidence="11" id="KW-1133">Transmembrane helix</keyword>
<dbReference type="Pfam" id="PF03982">
    <property type="entry name" value="DAGAT"/>
    <property type="match status" value="1"/>
</dbReference>
<dbReference type="Proteomes" id="UP000070444">
    <property type="component" value="Unassembled WGS sequence"/>
</dbReference>
<dbReference type="GO" id="GO:0004144">
    <property type="term" value="F:diacylglycerol O-acyltransferase activity"/>
    <property type="evidence" value="ECO:0007669"/>
    <property type="project" value="UniProtKB-EC"/>
</dbReference>
<dbReference type="STRING" id="796925.A0A137NUI6"/>
<dbReference type="PANTHER" id="PTHR12317:SF0">
    <property type="entry name" value="ACYLTRANSFERASE"/>
    <property type="match status" value="1"/>
</dbReference>
<evidence type="ECO:0000256" key="3">
    <source>
        <dbReference type="ARBA" id="ARBA00005189"/>
    </source>
</evidence>
<keyword evidence="13" id="KW-0472">Membrane</keyword>
<organism evidence="16 17">
    <name type="scientific">Conidiobolus coronatus (strain ATCC 28846 / CBS 209.66 / NRRL 28638)</name>
    <name type="common">Delacroixia coronata</name>
    <dbReference type="NCBI Taxonomy" id="796925"/>
    <lineage>
        <taxon>Eukaryota</taxon>
        <taxon>Fungi</taxon>
        <taxon>Fungi incertae sedis</taxon>
        <taxon>Zoopagomycota</taxon>
        <taxon>Entomophthoromycotina</taxon>
        <taxon>Entomophthoromycetes</taxon>
        <taxon>Entomophthorales</taxon>
        <taxon>Ancylistaceae</taxon>
        <taxon>Conidiobolus</taxon>
    </lineage>
</organism>
<comment type="pathway">
    <text evidence="3">Lipid metabolism.</text>
</comment>
<evidence type="ECO:0000256" key="12">
    <source>
        <dbReference type="ARBA" id="ARBA00023098"/>
    </source>
</evidence>
<gene>
    <name evidence="16" type="ORF">CONCODRAFT_53054</name>
</gene>
<evidence type="ECO:0000256" key="15">
    <source>
        <dbReference type="ARBA" id="ARBA00048109"/>
    </source>
</evidence>
<dbReference type="PANTHER" id="PTHR12317">
    <property type="entry name" value="DIACYLGLYCEROL O-ACYLTRANSFERASE"/>
    <property type="match status" value="1"/>
</dbReference>
<evidence type="ECO:0000256" key="1">
    <source>
        <dbReference type="ARBA" id="ARBA00004477"/>
    </source>
</evidence>
<keyword evidence="9" id="KW-0319">Glycerol metabolism</keyword>
<comment type="similarity">
    <text evidence="4">Belongs to the diacylglycerol acyltransferase family.</text>
</comment>
<dbReference type="GO" id="GO:0005789">
    <property type="term" value="C:endoplasmic reticulum membrane"/>
    <property type="evidence" value="ECO:0007669"/>
    <property type="project" value="UniProtKB-SubCell"/>
</dbReference>
<dbReference type="GO" id="GO:0006071">
    <property type="term" value="P:glycerol metabolic process"/>
    <property type="evidence" value="ECO:0007669"/>
    <property type="project" value="UniProtKB-KW"/>
</dbReference>
<dbReference type="OrthoDB" id="264532at2759"/>
<keyword evidence="8" id="KW-0812">Transmembrane</keyword>
<dbReference type="CDD" id="cd07987">
    <property type="entry name" value="LPLAT_MGAT-like"/>
    <property type="match status" value="1"/>
</dbReference>
<evidence type="ECO:0000256" key="13">
    <source>
        <dbReference type="ARBA" id="ARBA00023136"/>
    </source>
</evidence>
<dbReference type="EC" id="2.3.1.20" evidence="5"/>
<protein>
    <recommendedName>
        <fullName evidence="5">diacylglycerol O-acyltransferase</fullName>
        <ecNumber evidence="5">2.3.1.20</ecNumber>
    </recommendedName>
</protein>
<accession>A0A137NUI6</accession>
<dbReference type="GO" id="GO:0019432">
    <property type="term" value="P:triglyceride biosynthetic process"/>
    <property type="evidence" value="ECO:0007669"/>
    <property type="project" value="TreeGrafter"/>
</dbReference>
<evidence type="ECO:0000256" key="11">
    <source>
        <dbReference type="ARBA" id="ARBA00022989"/>
    </source>
</evidence>
<proteinExistence type="inferred from homology"/>
<evidence type="ECO:0000256" key="5">
    <source>
        <dbReference type="ARBA" id="ARBA00013244"/>
    </source>
</evidence>
<keyword evidence="12" id="KW-0443">Lipid metabolism</keyword>
<keyword evidence="6" id="KW-0444">Lipid biosynthesis</keyword>
<keyword evidence="10" id="KW-0256">Endoplasmic reticulum</keyword>